<evidence type="ECO:0000256" key="1">
    <source>
        <dbReference type="SAM" id="SignalP"/>
    </source>
</evidence>
<accession>A0A540WNH7</accession>
<evidence type="ECO:0000313" key="3">
    <source>
        <dbReference type="Proteomes" id="UP000315369"/>
    </source>
</evidence>
<gene>
    <name evidence="2" type="ORF">FJV41_38700</name>
</gene>
<dbReference type="RefSeq" id="WP_141647637.1">
    <property type="nucleotide sequence ID" value="NZ_VIFM01000245.1"/>
</dbReference>
<feature type="signal peptide" evidence="1">
    <location>
        <begin position="1"/>
        <end position="22"/>
    </location>
</feature>
<dbReference type="EMBL" id="VIFM01000245">
    <property type="protein sequence ID" value="TQF10572.1"/>
    <property type="molecule type" value="Genomic_DNA"/>
</dbReference>
<reference evidence="2 3" key="1">
    <citation type="submission" date="2019-06" db="EMBL/GenBank/DDBJ databases">
        <authorList>
            <person name="Livingstone P."/>
            <person name="Whitworth D."/>
        </authorList>
    </citation>
    <scope>NUCLEOTIDE SEQUENCE [LARGE SCALE GENOMIC DNA]</scope>
    <source>
        <strain evidence="2 3">AM401</strain>
    </source>
</reference>
<feature type="chain" id="PRO_5022227047" evidence="1">
    <location>
        <begin position="23"/>
        <end position="162"/>
    </location>
</feature>
<protein>
    <submittedName>
        <fullName evidence="2">Uncharacterized protein</fullName>
    </submittedName>
</protein>
<dbReference type="Proteomes" id="UP000315369">
    <property type="component" value="Unassembled WGS sequence"/>
</dbReference>
<keyword evidence="1" id="KW-0732">Signal</keyword>
<keyword evidence="3" id="KW-1185">Reference proteome</keyword>
<comment type="caution">
    <text evidence="2">The sequence shown here is derived from an EMBL/GenBank/DDBJ whole genome shotgun (WGS) entry which is preliminary data.</text>
</comment>
<sequence>MKKNLMCLTAVFTLSVAVPSFASEPPPESSAASICPMTKVNENTLKLKPNNSFPVGGIKAPKVSCHDNKEKFKAGYHFKLFVSPDRKERIDYLHKPEEIQAACQNACIEQSKNCKETFAKGDKSKVAMCTAQLHDCMAAHNESHSAVFKKISDTHCTKYGEP</sequence>
<dbReference type="OrthoDB" id="9870737at2"/>
<name>A0A540WNH7_9BACT</name>
<dbReference type="AlphaFoldDB" id="A0A540WNH7"/>
<organism evidence="2 3">
    <name type="scientific">Myxococcus llanfairpwllgwyngyllgogerychwyrndrobwllllantysiliogogogochensis</name>
    <dbReference type="NCBI Taxonomy" id="2590453"/>
    <lineage>
        <taxon>Bacteria</taxon>
        <taxon>Pseudomonadati</taxon>
        <taxon>Myxococcota</taxon>
        <taxon>Myxococcia</taxon>
        <taxon>Myxococcales</taxon>
        <taxon>Cystobacterineae</taxon>
        <taxon>Myxococcaceae</taxon>
        <taxon>Myxococcus</taxon>
    </lineage>
</organism>
<proteinExistence type="predicted"/>
<evidence type="ECO:0000313" key="2">
    <source>
        <dbReference type="EMBL" id="TQF10572.1"/>
    </source>
</evidence>